<keyword evidence="4" id="KW-0862">Zinc</keyword>
<dbReference type="InterPro" id="IPR012337">
    <property type="entry name" value="RNaseH-like_sf"/>
</dbReference>
<protein>
    <submittedName>
        <fullName evidence="11">Ribonuclease H-like domain-containing protein</fullName>
    </submittedName>
</protein>
<evidence type="ECO:0000256" key="9">
    <source>
        <dbReference type="SAM" id="MobiDB-lite"/>
    </source>
</evidence>
<evidence type="ECO:0000256" key="7">
    <source>
        <dbReference type="ARBA" id="ARBA00023242"/>
    </source>
</evidence>
<keyword evidence="6" id="KW-0804">Transcription</keyword>
<evidence type="ECO:0000256" key="2">
    <source>
        <dbReference type="ARBA" id="ARBA00022723"/>
    </source>
</evidence>
<keyword evidence="3 8" id="KW-0863">Zinc-finger</keyword>
<dbReference type="Pfam" id="PF02892">
    <property type="entry name" value="zf-BED"/>
    <property type="match status" value="1"/>
</dbReference>
<keyword evidence="2" id="KW-0479">Metal-binding</keyword>
<evidence type="ECO:0000313" key="11">
    <source>
        <dbReference type="EMBL" id="GES80759.1"/>
    </source>
</evidence>
<proteinExistence type="predicted"/>
<dbReference type="InterPro" id="IPR052035">
    <property type="entry name" value="ZnF_BED_domain_contain"/>
</dbReference>
<dbReference type="PANTHER" id="PTHR46481">
    <property type="entry name" value="ZINC FINGER BED DOMAIN-CONTAINING PROTEIN 4"/>
    <property type="match status" value="1"/>
</dbReference>
<dbReference type="Pfam" id="PF04937">
    <property type="entry name" value="DUF659"/>
    <property type="match status" value="1"/>
</dbReference>
<evidence type="ECO:0000256" key="3">
    <source>
        <dbReference type="ARBA" id="ARBA00022771"/>
    </source>
</evidence>
<feature type="region of interest" description="Disordered" evidence="9">
    <location>
        <begin position="609"/>
        <end position="629"/>
    </location>
</feature>
<evidence type="ECO:0000259" key="10">
    <source>
        <dbReference type="PROSITE" id="PS50808"/>
    </source>
</evidence>
<dbReference type="EMBL" id="BLAL01000053">
    <property type="protein sequence ID" value="GES80759.1"/>
    <property type="molecule type" value="Genomic_DNA"/>
</dbReference>
<sequence length="648" mass="74538">MDLPFELKLFKRGRPKDDVWQHYLEGERDSQGHASAVCTYCNLKYSRGETSLLKGHLVNHCMKAPGNVIRMYQHNFEENAKKKMKINGQLTLNEFYDKDQPLPKGKSDRIDKALTRFFICCGVSFRIVESPFFLDFLQELNSAYNSPSRDILTNRLFEEELGYVNSKVLRELEATKNLTLALDGWSSPNHFSIWNFTILTPTNKEYIYQLLDLSSNSHTGEFIAEKIEDILIRVGAEKFSAIVSDNGSNVRKARGIIQSKHPYIEDVRCIPHCVNLISCDIVKHLFAENLLKKINILANFFRNNAMAGAKLRELIKSMNVKGERSSANLSDCYLGMACIAASMKKLPRTFNQEFKNHCILMINKRLEEFDDDNYLLAFFLHLRFRTCLKYGVWQRIVIIAGKVAKNAGMYLECSRILCSQLLMYKNNERPFNQPYSNGIDDPIKWWTSMELEPPYLQSLALRLFFICPNSALCERGFSICGWICNKRRLRLGVERLESIAKIISYYRSNAHSEFGFYGKGTKKESVKLSDGEINAIVNDSLAELEPEEEDDDVEIIKKIQVRRTTDGHPIPNNQVVVLIKNTINVLHQNIIDGLDKDFLEDDNNLIEDNLNNDDNENNNCDNENDKEESGRGIINYNVEDLAKEFVDK</sequence>
<evidence type="ECO:0000256" key="4">
    <source>
        <dbReference type="ARBA" id="ARBA00022833"/>
    </source>
</evidence>
<organism evidence="11 12">
    <name type="scientific">Rhizophagus clarus</name>
    <dbReference type="NCBI Taxonomy" id="94130"/>
    <lineage>
        <taxon>Eukaryota</taxon>
        <taxon>Fungi</taxon>
        <taxon>Fungi incertae sedis</taxon>
        <taxon>Mucoromycota</taxon>
        <taxon>Glomeromycotina</taxon>
        <taxon>Glomeromycetes</taxon>
        <taxon>Glomerales</taxon>
        <taxon>Glomeraceae</taxon>
        <taxon>Rhizophagus</taxon>
    </lineage>
</organism>
<dbReference type="AlphaFoldDB" id="A0A8H3L7V4"/>
<dbReference type="GO" id="GO:0005634">
    <property type="term" value="C:nucleus"/>
    <property type="evidence" value="ECO:0007669"/>
    <property type="project" value="UniProtKB-SubCell"/>
</dbReference>
<keyword evidence="5" id="KW-0805">Transcription regulation</keyword>
<comment type="subcellular location">
    <subcellularLocation>
        <location evidence="1">Nucleus</location>
    </subcellularLocation>
</comment>
<dbReference type="OrthoDB" id="2438787at2759"/>
<dbReference type="Proteomes" id="UP000615446">
    <property type="component" value="Unassembled WGS sequence"/>
</dbReference>
<evidence type="ECO:0000313" key="12">
    <source>
        <dbReference type="Proteomes" id="UP000615446"/>
    </source>
</evidence>
<dbReference type="SUPFAM" id="SSF53098">
    <property type="entry name" value="Ribonuclease H-like"/>
    <property type="match status" value="1"/>
</dbReference>
<dbReference type="GO" id="GO:0003677">
    <property type="term" value="F:DNA binding"/>
    <property type="evidence" value="ECO:0007669"/>
    <property type="project" value="InterPro"/>
</dbReference>
<evidence type="ECO:0000256" key="6">
    <source>
        <dbReference type="ARBA" id="ARBA00023163"/>
    </source>
</evidence>
<feature type="compositionally biased region" description="Acidic residues" evidence="9">
    <location>
        <begin position="609"/>
        <end position="626"/>
    </location>
</feature>
<evidence type="ECO:0000256" key="8">
    <source>
        <dbReference type="PROSITE-ProRule" id="PRU00027"/>
    </source>
</evidence>
<gene>
    <name evidence="11" type="ORF">RCL2_000801700</name>
</gene>
<dbReference type="PROSITE" id="PS50808">
    <property type="entry name" value="ZF_BED"/>
    <property type="match status" value="1"/>
</dbReference>
<evidence type="ECO:0000256" key="5">
    <source>
        <dbReference type="ARBA" id="ARBA00023015"/>
    </source>
</evidence>
<evidence type="ECO:0000256" key="1">
    <source>
        <dbReference type="ARBA" id="ARBA00004123"/>
    </source>
</evidence>
<keyword evidence="7" id="KW-0539">Nucleus</keyword>
<comment type="caution">
    <text evidence="11">The sequence shown here is derived from an EMBL/GenBank/DDBJ whole genome shotgun (WGS) entry which is preliminary data.</text>
</comment>
<dbReference type="GO" id="GO:0008270">
    <property type="term" value="F:zinc ion binding"/>
    <property type="evidence" value="ECO:0007669"/>
    <property type="project" value="UniProtKB-KW"/>
</dbReference>
<dbReference type="InterPro" id="IPR007021">
    <property type="entry name" value="DUF659"/>
</dbReference>
<accession>A0A8H3L7V4</accession>
<reference evidence="11" key="1">
    <citation type="submission" date="2019-10" db="EMBL/GenBank/DDBJ databases">
        <title>Conservation and host-specific expression of non-tandemly repeated heterogenous ribosome RNA gene in arbuscular mycorrhizal fungi.</title>
        <authorList>
            <person name="Maeda T."/>
            <person name="Kobayashi Y."/>
            <person name="Nakagawa T."/>
            <person name="Ezawa T."/>
            <person name="Yamaguchi K."/>
            <person name="Bino T."/>
            <person name="Nishimoto Y."/>
            <person name="Shigenobu S."/>
            <person name="Kawaguchi M."/>
        </authorList>
    </citation>
    <scope>NUCLEOTIDE SEQUENCE</scope>
    <source>
        <strain evidence="11">HR1</strain>
    </source>
</reference>
<dbReference type="PANTHER" id="PTHR46481:SF10">
    <property type="entry name" value="ZINC FINGER BED DOMAIN-CONTAINING PROTEIN 39"/>
    <property type="match status" value="1"/>
</dbReference>
<dbReference type="InterPro" id="IPR003656">
    <property type="entry name" value="Znf_BED"/>
</dbReference>
<feature type="domain" description="BED-type" evidence="10">
    <location>
        <begin position="14"/>
        <end position="68"/>
    </location>
</feature>
<name>A0A8H3L7V4_9GLOM</name>